<evidence type="ECO:0000256" key="13">
    <source>
        <dbReference type="SAM" id="Phobius"/>
    </source>
</evidence>
<evidence type="ECO:0000256" key="7">
    <source>
        <dbReference type="ARBA" id="ARBA00023136"/>
    </source>
</evidence>
<keyword evidence="6 13" id="KW-1133">Transmembrane helix</keyword>
<evidence type="ECO:0000256" key="6">
    <source>
        <dbReference type="ARBA" id="ARBA00022989"/>
    </source>
</evidence>
<dbReference type="InterPro" id="IPR014371">
    <property type="entry name" value="Oat_ACAT_DAG_ARE"/>
</dbReference>
<feature type="transmembrane region" description="Helical" evidence="13">
    <location>
        <begin position="335"/>
        <end position="361"/>
    </location>
</feature>
<evidence type="ECO:0000256" key="9">
    <source>
        <dbReference type="ARBA" id="ARBA00023568"/>
    </source>
</evidence>
<organism evidence="14 15">
    <name type="scientific">Sphaerosporella brunnea</name>
    <dbReference type="NCBI Taxonomy" id="1250544"/>
    <lineage>
        <taxon>Eukaryota</taxon>
        <taxon>Fungi</taxon>
        <taxon>Dikarya</taxon>
        <taxon>Ascomycota</taxon>
        <taxon>Pezizomycotina</taxon>
        <taxon>Pezizomycetes</taxon>
        <taxon>Pezizales</taxon>
        <taxon>Pyronemataceae</taxon>
        <taxon>Sphaerosporella</taxon>
    </lineage>
</organism>
<dbReference type="InterPro" id="IPR004299">
    <property type="entry name" value="MBOAT_fam"/>
</dbReference>
<evidence type="ECO:0000256" key="2">
    <source>
        <dbReference type="ARBA" id="ARBA00009010"/>
    </source>
</evidence>
<evidence type="ECO:0000256" key="11">
    <source>
        <dbReference type="PIRSR" id="PIRSR000439-1"/>
    </source>
</evidence>
<name>A0A5J5F7E6_9PEZI</name>
<proteinExistence type="inferred from homology"/>
<evidence type="ECO:0000256" key="8">
    <source>
        <dbReference type="ARBA" id="ARBA00023315"/>
    </source>
</evidence>
<dbReference type="Proteomes" id="UP000326924">
    <property type="component" value="Unassembled WGS sequence"/>
</dbReference>
<keyword evidence="5 10" id="KW-0256">Endoplasmic reticulum</keyword>
<feature type="transmembrane region" description="Helical" evidence="13">
    <location>
        <begin position="121"/>
        <end position="146"/>
    </location>
</feature>
<feature type="transmembrane region" description="Helical" evidence="13">
    <location>
        <begin position="420"/>
        <end position="440"/>
    </location>
</feature>
<feature type="transmembrane region" description="Helical" evidence="13">
    <location>
        <begin position="192"/>
        <end position="213"/>
    </location>
</feature>
<evidence type="ECO:0000313" key="15">
    <source>
        <dbReference type="Proteomes" id="UP000326924"/>
    </source>
</evidence>
<dbReference type="PANTHER" id="PTHR10408:SF9">
    <property type="entry name" value="STEROL O-ACYLTRANSFERASE 2-RELATED"/>
    <property type="match status" value="1"/>
</dbReference>
<keyword evidence="8 10" id="KW-0012">Acyltransferase</keyword>
<dbReference type="PANTHER" id="PTHR10408">
    <property type="entry name" value="STEROL O-ACYLTRANSFERASE"/>
    <property type="match status" value="1"/>
</dbReference>
<dbReference type="GO" id="GO:0034737">
    <property type="term" value="F:ergosterol O-acyltransferase activity"/>
    <property type="evidence" value="ECO:0007669"/>
    <property type="project" value="TreeGrafter"/>
</dbReference>
<dbReference type="InParanoid" id="A0A5J5F7E6"/>
<dbReference type="GO" id="GO:0005789">
    <property type="term" value="C:endoplasmic reticulum membrane"/>
    <property type="evidence" value="ECO:0007669"/>
    <property type="project" value="UniProtKB-SubCell"/>
</dbReference>
<keyword evidence="4 13" id="KW-0812">Transmembrane</keyword>
<feature type="compositionally biased region" description="Basic and acidic residues" evidence="12">
    <location>
        <begin position="16"/>
        <end position="30"/>
    </location>
</feature>
<sequence>MAMATSTATSFEVDVDSARSRLHPDPRGSDNDDAQSSGTATPLPEDAPPSAISISHARRARKRIFPTIYFESRVSHFDAESRHHDFRGFFALFWIGLFIMVLTTALRNLKETGKVLRTSIFSLFVNAPLELAIADLAMVLSCGFCLPAQQRLVKAGDWAKVGCLLQHATQAVWLAVWVYLPFFLGWQWTHQVFFTLHALTLLMKIHSYSFYCGHLSECYKQLRAMDSDDTDTESEEKAELRDKLAFELTSPSGRVTYPQNLTLNNFVDYMLCPTLCYELSYPRTERVRWNKVAEKAAAVFGCIFLLTVVSEEFILPVMNEAAISLDNAKQFSEVALILLESISLLLFPFMVTFLLVFLVIFEYVLGAFAEITCFGDRHFYSDWWNSTDWLEFSREWNVPVHSFLQRHVYGVSRRNMPRNVAIFVTFLISALAHELVMFCITKKLRGYGFVCQMLQLPIIAIQRTKIMRERRTFNNVMFWCSMIYGLSMVSAPPLLLSQAVLIVE</sequence>
<keyword evidence="15" id="KW-1185">Reference proteome</keyword>
<comment type="caution">
    <text evidence="14">The sequence shown here is derived from an EMBL/GenBank/DDBJ whole genome shotgun (WGS) entry which is preliminary data.</text>
</comment>
<dbReference type="PIRSF" id="PIRSF000439">
    <property type="entry name" value="Oat_ACAT_DAG_ARE"/>
    <property type="match status" value="1"/>
</dbReference>
<comment type="function">
    <text evidence="9">Sterol O-acyltransferase that catalyzes the formation of stery esters.</text>
</comment>
<protein>
    <recommendedName>
        <fullName evidence="10">O-acyltransferase</fullName>
    </recommendedName>
</protein>
<evidence type="ECO:0000313" key="14">
    <source>
        <dbReference type="EMBL" id="KAA8912710.1"/>
    </source>
</evidence>
<dbReference type="EMBL" id="VXIS01000020">
    <property type="protein sequence ID" value="KAA8912710.1"/>
    <property type="molecule type" value="Genomic_DNA"/>
</dbReference>
<evidence type="ECO:0000256" key="12">
    <source>
        <dbReference type="SAM" id="MobiDB-lite"/>
    </source>
</evidence>
<feature type="transmembrane region" description="Helical" evidence="13">
    <location>
        <begin position="158"/>
        <end position="180"/>
    </location>
</feature>
<feature type="transmembrane region" description="Helical" evidence="13">
    <location>
        <begin position="476"/>
        <end position="496"/>
    </location>
</feature>
<accession>A0A5J5F7E6</accession>
<feature type="active site" evidence="11">
    <location>
        <position position="433"/>
    </location>
</feature>
<evidence type="ECO:0000256" key="1">
    <source>
        <dbReference type="ARBA" id="ARBA00004477"/>
    </source>
</evidence>
<feature type="compositionally biased region" description="Polar residues" evidence="12">
    <location>
        <begin position="1"/>
        <end position="10"/>
    </location>
</feature>
<evidence type="ECO:0000256" key="5">
    <source>
        <dbReference type="ARBA" id="ARBA00022824"/>
    </source>
</evidence>
<dbReference type="OrthoDB" id="10039049at2759"/>
<dbReference type="AlphaFoldDB" id="A0A5J5F7E6"/>
<gene>
    <name evidence="14" type="ORF">FN846DRAFT_252841</name>
</gene>
<dbReference type="Pfam" id="PF03062">
    <property type="entry name" value="MBOAT"/>
    <property type="match status" value="1"/>
</dbReference>
<comment type="subcellular location">
    <subcellularLocation>
        <location evidence="1 10">Endoplasmic reticulum membrane</location>
        <topology evidence="1 10">Multi-pass membrane protein</topology>
    </subcellularLocation>
</comment>
<feature type="region of interest" description="Disordered" evidence="12">
    <location>
        <begin position="1"/>
        <end position="51"/>
    </location>
</feature>
<evidence type="ECO:0000256" key="4">
    <source>
        <dbReference type="ARBA" id="ARBA00022692"/>
    </source>
</evidence>
<feature type="transmembrane region" description="Helical" evidence="13">
    <location>
        <begin position="89"/>
        <end position="109"/>
    </location>
</feature>
<evidence type="ECO:0000256" key="3">
    <source>
        <dbReference type="ARBA" id="ARBA00022679"/>
    </source>
</evidence>
<comment type="similarity">
    <text evidence="2 10">Belongs to the membrane-bound acyltransferase family. Sterol o-acyltransferase subfamily.</text>
</comment>
<evidence type="ECO:0000256" key="10">
    <source>
        <dbReference type="PIRNR" id="PIRNR000439"/>
    </source>
</evidence>
<keyword evidence="7 10" id="KW-0472">Membrane</keyword>
<keyword evidence="3 10" id="KW-0808">Transferase</keyword>
<reference evidence="14 15" key="1">
    <citation type="submission" date="2019-09" db="EMBL/GenBank/DDBJ databases">
        <title>Draft genome of the ectomycorrhizal ascomycete Sphaerosporella brunnea.</title>
        <authorList>
            <consortium name="DOE Joint Genome Institute"/>
            <person name="Benucci G.M."/>
            <person name="Marozzi G."/>
            <person name="Antonielli L."/>
            <person name="Sanchez S."/>
            <person name="Marco P."/>
            <person name="Wang X."/>
            <person name="Falini L.B."/>
            <person name="Barry K."/>
            <person name="Haridas S."/>
            <person name="Lipzen A."/>
            <person name="Labutti K."/>
            <person name="Grigoriev I.V."/>
            <person name="Murat C."/>
            <person name="Martin F."/>
            <person name="Albertini E."/>
            <person name="Donnini D."/>
            <person name="Bonito G."/>
        </authorList>
    </citation>
    <scope>NUCLEOTIDE SEQUENCE [LARGE SCALE GENOMIC DNA]</scope>
    <source>
        <strain evidence="14 15">Sb_GMNB300</strain>
    </source>
</reference>
<feature type="transmembrane region" description="Helical" evidence="13">
    <location>
        <begin position="296"/>
        <end position="315"/>
    </location>
</feature>
<dbReference type="GO" id="GO:0008204">
    <property type="term" value="P:ergosterol metabolic process"/>
    <property type="evidence" value="ECO:0007669"/>
    <property type="project" value="TreeGrafter"/>
</dbReference>